<gene>
    <name evidence="1" type="ORF">PHMEG_00038601</name>
</gene>
<organism evidence="1 2">
    <name type="scientific">Phytophthora megakarya</name>
    <dbReference type="NCBI Taxonomy" id="4795"/>
    <lineage>
        <taxon>Eukaryota</taxon>
        <taxon>Sar</taxon>
        <taxon>Stramenopiles</taxon>
        <taxon>Oomycota</taxon>
        <taxon>Peronosporomycetes</taxon>
        <taxon>Peronosporales</taxon>
        <taxon>Peronosporaceae</taxon>
        <taxon>Phytophthora</taxon>
    </lineage>
</organism>
<evidence type="ECO:0000313" key="2">
    <source>
        <dbReference type="Proteomes" id="UP000198211"/>
    </source>
</evidence>
<dbReference type="EMBL" id="NBNE01018115">
    <property type="protein sequence ID" value="OWY92414.1"/>
    <property type="molecule type" value="Genomic_DNA"/>
</dbReference>
<accession>A0A225UH41</accession>
<evidence type="ECO:0000313" key="1">
    <source>
        <dbReference type="EMBL" id="OWY92414.1"/>
    </source>
</evidence>
<protein>
    <recommendedName>
        <fullName evidence="3">Reverse transcriptase</fullName>
    </recommendedName>
</protein>
<keyword evidence="2" id="KW-1185">Reference proteome</keyword>
<name>A0A225UH41_9STRA</name>
<sequence>MCKAMASTEAQDVAEAYEECVFRRFGASEMIQIHDSWVGVQALLGDAREQVARDPGLPTLG</sequence>
<dbReference type="Proteomes" id="UP000198211">
    <property type="component" value="Unassembled WGS sequence"/>
</dbReference>
<proteinExistence type="predicted"/>
<evidence type="ECO:0008006" key="3">
    <source>
        <dbReference type="Google" id="ProtNLM"/>
    </source>
</evidence>
<comment type="caution">
    <text evidence="1">The sequence shown here is derived from an EMBL/GenBank/DDBJ whole genome shotgun (WGS) entry which is preliminary data.</text>
</comment>
<reference evidence="2" key="1">
    <citation type="submission" date="2017-03" db="EMBL/GenBank/DDBJ databases">
        <title>Phytopthora megakarya and P. palmivora, two closely related causual agents of cacao black pod achieved similar genome size and gene model numbers by different mechanisms.</title>
        <authorList>
            <person name="Ali S."/>
            <person name="Shao J."/>
            <person name="Larry D.J."/>
            <person name="Kronmiller B."/>
            <person name="Shen D."/>
            <person name="Strem M.D."/>
            <person name="Melnick R.L."/>
            <person name="Guiltinan M.J."/>
            <person name="Tyler B.M."/>
            <person name="Meinhardt L.W."/>
            <person name="Bailey B.A."/>
        </authorList>
    </citation>
    <scope>NUCLEOTIDE SEQUENCE [LARGE SCALE GENOMIC DNA]</scope>
    <source>
        <strain evidence="2">zdho120</strain>
    </source>
</reference>
<dbReference type="AlphaFoldDB" id="A0A225UH41"/>